<evidence type="ECO:0000313" key="56">
    <source>
        <dbReference type="Proteomes" id="UP000434462"/>
    </source>
</evidence>
<dbReference type="EMBL" id="CYZF01000002">
    <property type="protein sequence ID" value="CUN82445.1"/>
    <property type="molecule type" value="Genomic_DNA"/>
</dbReference>
<evidence type="ECO:0000313" key="47">
    <source>
        <dbReference type="Proteomes" id="UP000283766"/>
    </source>
</evidence>
<dbReference type="SUPFAM" id="SSF56112">
    <property type="entry name" value="Protein kinase-like (PK-like)"/>
    <property type="match status" value="1"/>
</dbReference>
<keyword evidence="6" id="KW-0067">ATP-binding</keyword>
<keyword evidence="12" id="KW-0808">Transferase</keyword>
<evidence type="ECO:0000256" key="5">
    <source>
        <dbReference type="ARBA" id="ARBA00048679"/>
    </source>
</evidence>
<evidence type="ECO:0000313" key="60">
    <source>
        <dbReference type="Proteomes" id="UP000487221"/>
    </source>
</evidence>
<evidence type="ECO:0000313" key="29">
    <source>
        <dbReference type="EMBL" id="RGL12618.1"/>
    </source>
</evidence>
<dbReference type="InterPro" id="IPR011009">
    <property type="entry name" value="Kinase-like_dom_sf"/>
</dbReference>
<evidence type="ECO:0000256" key="2">
    <source>
        <dbReference type="ARBA" id="ARBA00022527"/>
    </source>
</evidence>
<dbReference type="SMART" id="SM00240">
    <property type="entry name" value="FHA"/>
    <property type="match status" value="1"/>
</dbReference>
<evidence type="ECO:0000313" key="41">
    <source>
        <dbReference type="Proteomes" id="UP000095788"/>
    </source>
</evidence>
<dbReference type="Proteomes" id="UP000487221">
    <property type="component" value="Unassembled WGS sequence"/>
</dbReference>
<evidence type="ECO:0000313" key="17">
    <source>
        <dbReference type="EMBL" id="KAB4123755.1"/>
    </source>
</evidence>
<dbReference type="EMBL" id="WCUR01000009">
    <property type="protein sequence ID" value="KAB4118533.1"/>
    <property type="molecule type" value="Genomic_DNA"/>
</dbReference>
<evidence type="ECO:0000313" key="51">
    <source>
        <dbReference type="Proteomes" id="UP000285283"/>
    </source>
</evidence>
<evidence type="ECO:0000313" key="26">
    <source>
        <dbReference type="EMBL" id="MDU0244411.1"/>
    </source>
</evidence>
<dbReference type="EMBL" id="JAWDEU010000002">
    <property type="protein sequence ID" value="MDU0244411.1"/>
    <property type="molecule type" value="Genomic_DNA"/>
</dbReference>
<evidence type="ECO:0000313" key="49">
    <source>
        <dbReference type="Proteomes" id="UP000284514"/>
    </source>
</evidence>
<dbReference type="EMBL" id="CZAF01000003">
    <property type="protein sequence ID" value="CUO66722.1"/>
    <property type="molecule type" value="Genomic_DNA"/>
</dbReference>
<evidence type="ECO:0000313" key="48">
    <source>
        <dbReference type="Proteomes" id="UP000284022"/>
    </source>
</evidence>
<reference evidence="23" key="7">
    <citation type="submission" date="2022-10" db="EMBL/GenBank/DDBJ databases">
        <title>Human gut microbiome strain richness.</title>
        <authorList>
            <person name="Chen-Liaw A."/>
        </authorList>
    </citation>
    <scope>NUCLEOTIDE SEQUENCE</scope>
    <source>
        <strain evidence="25">1001713st1_F9_1001713B170221_170320</strain>
        <strain evidence="23">A1_m1001262Bd0_191120</strain>
        <strain evidence="24">BSD2780061687st1_G10_BSD2780061687b_171204</strain>
    </source>
</reference>
<evidence type="ECO:0000259" key="8">
    <source>
        <dbReference type="PROSITE" id="PS50011"/>
    </source>
</evidence>
<evidence type="ECO:0000313" key="19">
    <source>
        <dbReference type="EMBL" id="KAB4180381.1"/>
    </source>
</evidence>
<dbReference type="SUPFAM" id="SSF49879">
    <property type="entry name" value="SMAD/FHA domain"/>
    <property type="match status" value="1"/>
</dbReference>
<dbReference type="Proteomes" id="UP001222603">
    <property type="component" value="Unassembled WGS sequence"/>
</dbReference>
<evidence type="ECO:0000313" key="52">
    <source>
        <dbReference type="Proteomes" id="UP000285343"/>
    </source>
</evidence>
<evidence type="ECO:0000313" key="39">
    <source>
        <dbReference type="Proteomes" id="UP000095614"/>
    </source>
</evidence>
<dbReference type="Proteomes" id="UP000441711">
    <property type="component" value="Unassembled WGS sequence"/>
</dbReference>
<feature type="binding site" evidence="6">
    <location>
        <position position="49"/>
    </location>
    <ligand>
        <name>ATP</name>
        <dbReference type="ChEBI" id="CHEBI:30616"/>
    </ligand>
</feature>
<dbReference type="PROSITE" id="PS00107">
    <property type="entry name" value="PROTEIN_KINASE_ATP"/>
    <property type="match status" value="1"/>
</dbReference>
<dbReference type="EMBL" id="QRJL01000001">
    <property type="protein sequence ID" value="RHH34484.1"/>
    <property type="molecule type" value="Genomic_DNA"/>
</dbReference>
<evidence type="ECO:0000313" key="16">
    <source>
        <dbReference type="EMBL" id="KAB4118533.1"/>
    </source>
</evidence>
<dbReference type="EMBL" id="JAQNQY010000010">
    <property type="protein sequence ID" value="MDC1753040.1"/>
    <property type="molecule type" value="Genomic_DNA"/>
</dbReference>
<evidence type="ECO:0000313" key="50">
    <source>
        <dbReference type="Proteomes" id="UP000284640"/>
    </source>
</evidence>
<dbReference type="Proteomes" id="UP001218502">
    <property type="component" value="Unassembled WGS sequence"/>
</dbReference>
<dbReference type="GO" id="GO:0005524">
    <property type="term" value="F:ATP binding"/>
    <property type="evidence" value="ECO:0007669"/>
    <property type="project" value="UniProtKB-UniRule"/>
</dbReference>
<evidence type="ECO:0000313" key="23">
    <source>
        <dbReference type="EMBL" id="MDC1753040.1"/>
    </source>
</evidence>
<dbReference type="Proteomes" id="UP001055048">
    <property type="component" value="Unassembled WGS sequence"/>
</dbReference>
<dbReference type="Proteomes" id="UP000284514">
    <property type="component" value="Unassembled WGS sequence"/>
</dbReference>
<evidence type="ECO:0000313" key="22">
    <source>
        <dbReference type="EMBL" id="KAB4254476.1"/>
    </source>
</evidence>
<evidence type="ECO:0000313" key="13">
    <source>
        <dbReference type="EMBL" id="GKH11839.1"/>
    </source>
</evidence>
<keyword evidence="3 12" id="KW-0418">Kinase</keyword>
<evidence type="ECO:0000313" key="28">
    <source>
        <dbReference type="EMBL" id="RGK82812.1"/>
    </source>
</evidence>
<dbReference type="EMBL" id="WCUG01000003">
    <property type="protein sequence ID" value="KAB4172323.1"/>
    <property type="molecule type" value="Genomic_DNA"/>
</dbReference>
<dbReference type="RefSeq" id="WP_005830090.1">
    <property type="nucleotide sequence ID" value="NZ_BAABXG010000001.1"/>
</dbReference>
<name>A0A139KGN4_BACUN</name>
<dbReference type="InterPro" id="IPR008984">
    <property type="entry name" value="SMAD_FHA_dom_sf"/>
</dbReference>
<dbReference type="Proteomes" id="UP000431575">
    <property type="component" value="Unassembled WGS sequence"/>
</dbReference>
<dbReference type="EMBL" id="QSIF01000016">
    <property type="protein sequence ID" value="RHC73424.1"/>
    <property type="molecule type" value="Genomic_DNA"/>
</dbReference>
<dbReference type="EMBL" id="BQNL01000001">
    <property type="protein sequence ID" value="GKH11839.1"/>
    <property type="molecule type" value="Genomic_DNA"/>
</dbReference>
<dbReference type="Proteomes" id="UP000438773">
    <property type="component" value="Unassembled WGS sequence"/>
</dbReference>
<dbReference type="PROSITE" id="PS50006">
    <property type="entry name" value="FHA_DOMAIN"/>
    <property type="match status" value="1"/>
</dbReference>
<evidence type="ECO:0000259" key="7">
    <source>
        <dbReference type="PROSITE" id="PS50006"/>
    </source>
</evidence>
<evidence type="ECO:0000313" key="31">
    <source>
        <dbReference type="EMBL" id="RGS52760.1"/>
    </source>
</evidence>
<evidence type="ECO:0000256" key="6">
    <source>
        <dbReference type="PROSITE-ProRule" id="PRU10141"/>
    </source>
</evidence>
<reference evidence="27" key="3">
    <citation type="journal article" date="2018" name="BMC Genomics">
        <title>Whole genome sequencing and function prediction of 133 gut anaerobes isolated from chicken caecum in pure cultures.</title>
        <authorList>
            <person name="Medvecky M."/>
            <person name="Cejkova D."/>
            <person name="Polansky O."/>
            <person name="Karasova D."/>
            <person name="Kubasova T."/>
            <person name="Cizek A."/>
            <person name="Rychlik I."/>
        </authorList>
    </citation>
    <scope>NUCLEOTIDE SEQUENCE</scope>
    <source>
        <strain evidence="27">An67</strain>
    </source>
</reference>
<dbReference type="EMBL" id="QSJZ01000003">
    <property type="protein sequence ID" value="RHE24483.1"/>
    <property type="molecule type" value="Genomic_DNA"/>
</dbReference>
<dbReference type="Proteomes" id="UP000285343">
    <property type="component" value="Unassembled WGS sequence"/>
</dbReference>
<dbReference type="Gene3D" id="2.60.200.20">
    <property type="match status" value="1"/>
</dbReference>
<evidence type="ECO:0000313" key="53">
    <source>
        <dbReference type="Proteomes" id="UP000431575"/>
    </source>
</evidence>
<reference evidence="43 44" key="4">
    <citation type="submission" date="2018-08" db="EMBL/GenBank/DDBJ databases">
        <title>A genome reference for cultivated species of the human gut microbiota.</title>
        <authorList>
            <person name="Zou Y."/>
            <person name="Xue W."/>
            <person name="Luo G."/>
        </authorList>
    </citation>
    <scope>NUCLEOTIDE SEQUENCE [LARGE SCALE GENOMIC DNA]</scope>
    <source>
        <strain evidence="33 52">AF14-42</strain>
        <strain evidence="32 48">AF17-20</strain>
        <strain evidence="31 51">AF21-53</strain>
        <strain evidence="37 47">AM18-14LB</strain>
        <strain evidence="36 50">AM27-46</strain>
        <strain evidence="35 46">AM29-12AC</strain>
        <strain evidence="34 49">AM34-25</strain>
        <strain evidence="30 45">OM07-9</strain>
        <strain evidence="29 43">TF08-13</strain>
        <strain evidence="28 44">TF09-22</strain>
    </source>
</reference>
<dbReference type="EMBL" id="QRXV01000001">
    <property type="protein sequence ID" value="RGU41142.1"/>
    <property type="molecule type" value="Genomic_DNA"/>
</dbReference>
<dbReference type="EMBL" id="QRVP01000017">
    <property type="protein sequence ID" value="RGS52760.1"/>
    <property type="molecule type" value="Genomic_DNA"/>
</dbReference>
<dbReference type="Proteomes" id="UP001181247">
    <property type="component" value="Unassembled WGS sequence"/>
</dbReference>
<evidence type="ECO:0000313" key="27">
    <source>
        <dbReference type="EMBL" id="OUN56947.1"/>
    </source>
</evidence>
<dbReference type="STRING" id="820.ERS852554_01868"/>
<dbReference type="EMBL" id="WCUP01000008">
    <property type="protein sequence ID" value="KAB4108767.1"/>
    <property type="molecule type" value="Genomic_DNA"/>
</dbReference>
<evidence type="ECO:0000313" key="12">
    <source>
        <dbReference type="EMBL" id="CUP81847.1"/>
    </source>
</evidence>
<dbReference type="Gene3D" id="1.10.510.10">
    <property type="entry name" value="Transferase(Phosphotransferase) domain 1"/>
    <property type="match status" value="1"/>
</dbReference>
<dbReference type="OrthoDB" id="9813021at2"/>
<evidence type="ECO:0000313" key="14">
    <source>
        <dbReference type="EMBL" id="KAB4094573.1"/>
    </source>
</evidence>
<dbReference type="Proteomes" id="UP001214113">
    <property type="component" value="Unassembled WGS sequence"/>
</dbReference>
<dbReference type="EMBL" id="QSRK01000018">
    <property type="protein sequence ID" value="RGL12618.1"/>
    <property type="molecule type" value="Genomic_DNA"/>
</dbReference>
<evidence type="ECO:0000313" key="44">
    <source>
        <dbReference type="Proteomes" id="UP000260874"/>
    </source>
</evidence>
<evidence type="ECO:0000313" key="33">
    <source>
        <dbReference type="EMBL" id="RGV46501.1"/>
    </source>
</evidence>
<dbReference type="Proteomes" id="UP000462376">
    <property type="component" value="Unassembled WGS sequence"/>
</dbReference>
<gene>
    <name evidence="12" type="primary">prkC_2</name>
    <name evidence="27" type="ORF">B5G17_00755</name>
    <name evidence="13" type="ORF">CE91St12_00490</name>
    <name evidence="37" type="ORF">DW216_00715</name>
    <name evidence="36" type="ORF">DW729_14855</name>
    <name evidence="35" type="ORF">DW758_07035</name>
    <name evidence="34" type="ORF">DW831_10870</name>
    <name evidence="33" type="ORF">DWW14_00755</name>
    <name evidence="32" type="ORF">DWW83_00110</name>
    <name evidence="31" type="ORF">DWX87_15475</name>
    <name evidence="30" type="ORF">DXC07_05940</name>
    <name evidence="29" type="ORF">DXC80_12335</name>
    <name evidence="28" type="ORF">DXC91_15875</name>
    <name evidence="9" type="ORF">ERS417307_00649</name>
    <name evidence="10" type="ORF">ERS852462_01142</name>
    <name evidence="11" type="ORF">ERS852510_01273</name>
    <name evidence="12" type="ORF">ERS852554_01868</name>
    <name evidence="21" type="ORF">GAP41_08170</name>
    <name evidence="20" type="ORF">GAP47_05630</name>
    <name evidence="22" type="ORF">GAP48_09585</name>
    <name evidence="19" type="ORF">GAQ44_19985</name>
    <name evidence="14" type="ORF">GAQ56_03915</name>
    <name evidence="18" type="ORF">GAQ59_03505</name>
    <name evidence="15" type="ORF">GAQ70_12525</name>
    <name evidence="16" type="ORF">GAQ72_05035</name>
    <name evidence="17" type="ORF">GAQ75_13375</name>
    <name evidence="23" type="ORF">POY80_11360</name>
    <name evidence="25" type="ORF">POZ10_02225</name>
    <name evidence="24" type="ORF">POZ22_08040</name>
    <name evidence="26" type="ORF">RVH16_06760</name>
</gene>
<comment type="catalytic activity">
    <reaction evidence="5">
        <text>L-seryl-[protein] + ATP = O-phospho-L-seryl-[protein] + ADP + H(+)</text>
        <dbReference type="Rhea" id="RHEA:17989"/>
        <dbReference type="Rhea" id="RHEA-COMP:9863"/>
        <dbReference type="Rhea" id="RHEA-COMP:11604"/>
        <dbReference type="ChEBI" id="CHEBI:15378"/>
        <dbReference type="ChEBI" id="CHEBI:29999"/>
        <dbReference type="ChEBI" id="CHEBI:30616"/>
        <dbReference type="ChEBI" id="CHEBI:83421"/>
        <dbReference type="ChEBI" id="CHEBI:456216"/>
        <dbReference type="EC" id="2.7.11.1"/>
    </reaction>
</comment>
<dbReference type="CDD" id="cd00060">
    <property type="entry name" value="FHA"/>
    <property type="match status" value="1"/>
</dbReference>
<reference evidence="26" key="8">
    <citation type="submission" date="2023-10" db="EMBL/GenBank/DDBJ databases">
        <title>Genome of Potential pathogenic bacteria in Crohn's disease.</title>
        <authorList>
            <person name="Rodriguez-Palacios A."/>
        </authorList>
    </citation>
    <scope>NUCLEOTIDE SEQUENCE</scope>
    <source>
        <strain evidence="26">CavFT-hAR50</strain>
    </source>
</reference>
<evidence type="ECO:0000313" key="36">
    <source>
        <dbReference type="EMBL" id="RHE58133.1"/>
    </source>
</evidence>
<dbReference type="Proteomes" id="UP000095419">
    <property type="component" value="Unassembled WGS sequence"/>
</dbReference>
<dbReference type="GO" id="GO:0004674">
    <property type="term" value="F:protein serine/threonine kinase activity"/>
    <property type="evidence" value="ECO:0007669"/>
    <property type="project" value="UniProtKB-KW"/>
</dbReference>
<dbReference type="Pfam" id="PF00498">
    <property type="entry name" value="FHA"/>
    <property type="match status" value="1"/>
</dbReference>
<dbReference type="Proteomes" id="UP000095766">
    <property type="component" value="Unassembled WGS sequence"/>
</dbReference>
<dbReference type="CDD" id="cd14014">
    <property type="entry name" value="STKc_PknB_like"/>
    <property type="match status" value="1"/>
</dbReference>
<dbReference type="Pfam" id="PF00069">
    <property type="entry name" value="Pkinase"/>
    <property type="match status" value="1"/>
</dbReference>
<feature type="domain" description="Protein kinase" evidence="8">
    <location>
        <begin position="21"/>
        <end position="290"/>
    </location>
</feature>
<reference evidence="38 39" key="1">
    <citation type="submission" date="2015-09" db="EMBL/GenBank/DDBJ databases">
        <authorList>
            <consortium name="Pathogen Informatics"/>
        </authorList>
    </citation>
    <scope>NUCLEOTIDE SEQUENCE [LARGE SCALE GENOMIC DNA]</scope>
    <source>
        <strain evidence="9 38">2789STDY5608791</strain>
        <strain evidence="10 39">2789STDY5834847</strain>
        <strain evidence="11 40">2789STDY5834898</strain>
        <strain evidence="12 41">2789STDY5834942</strain>
    </source>
</reference>
<dbReference type="SMART" id="SM00220">
    <property type="entry name" value="S_TKc"/>
    <property type="match status" value="1"/>
</dbReference>
<reference evidence="42" key="2">
    <citation type="submission" date="2017-04" db="EMBL/GenBank/DDBJ databases">
        <title>Function of individual gut microbiota members based on whole genome sequencing of pure cultures obtained from chicken caecum.</title>
        <authorList>
            <person name="Medvecky M."/>
            <person name="Cejkova D."/>
            <person name="Polansky O."/>
            <person name="Karasova D."/>
            <person name="Kubasova T."/>
            <person name="Cizek A."/>
            <person name="Rychlik I."/>
        </authorList>
    </citation>
    <scope>NUCLEOTIDE SEQUENCE [LARGE SCALE GENOMIC DNA]</scope>
    <source>
        <strain evidence="42">An67</strain>
    </source>
</reference>
<keyword evidence="2" id="KW-0723">Serine/threonine-protein kinase</keyword>
<evidence type="ECO:0000313" key="59">
    <source>
        <dbReference type="Proteomes" id="UP000462376"/>
    </source>
</evidence>
<dbReference type="Proteomes" id="UP000284640">
    <property type="component" value="Unassembled WGS sequence"/>
</dbReference>
<dbReference type="EMBL" id="WCUQ01000007">
    <property type="protein sequence ID" value="KAB4123755.1"/>
    <property type="molecule type" value="Genomic_DNA"/>
</dbReference>
<dbReference type="PROSITE" id="PS50011">
    <property type="entry name" value="PROTEIN_KINASE_DOM"/>
    <property type="match status" value="1"/>
</dbReference>
<evidence type="ECO:0000313" key="24">
    <source>
        <dbReference type="EMBL" id="MDC1854729.1"/>
    </source>
</evidence>
<evidence type="ECO:0000313" key="43">
    <source>
        <dbReference type="Proteomes" id="UP000260795"/>
    </source>
</evidence>
<evidence type="ECO:0000313" key="32">
    <source>
        <dbReference type="EMBL" id="RGU41142.1"/>
    </source>
</evidence>
<evidence type="ECO:0000313" key="21">
    <source>
        <dbReference type="EMBL" id="KAB4243877.1"/>
    </source>
</evidence>
<reference evidence="53 54" key="5">
    <citation type="journal article" date="2019" name="Nat. Med.">
        <title>A library of human gut bacterial isolates paired with longitudinal multiomics data enables mechanistic microbiome research.</title>
        <authorList>
            <person name="Poyet M."/>
            <person name="Groussin M."/>
            <person name="Gibbons S.M."/>
            <person name="Avila-Pacheco J."/>
            <person name="Jiang X."/>
            <person name="Kearney S.M."/>
            <person name="Perrotta A.R."/>
            <person name="Berdy B."/>
            <person name="Zhao S."/>
            <person name="Lieberman T.D."/>
            <person name="Swanson P.K."/>
            <person name="Smith M."/>
            <person name="Roesemann S."/>
            <person name="Alexander J.E."/>
            <person name="Rich S.A."/>
            <person name="Livny J."/>
            <person name="Vlamakis H."/>
            <person name="Clish C."/>
            <person name="Bullock K."/>
            <person name="Deik A."/>
            <person name="Scott J."/>
            <person name="Pierce K.A."/>
            <person name="Xavier R.J."/>
            <person name="Alm E.J."/>
        </authorList>
    </citation>
    <scope>NUCLEOTIDE SEQUENCE [LARGE SCALE GENOMIC DNA]</scope>
    <source>
        <strain evidence="19 60">BIOML-A19</strain>
        <strain evidence="18 55">BIOML-A27</strain>
        <strain evidence="22 61">BIOML-A3</strain>
        <strain evidence="15 58">BIOML-A36</strain>
        <strain evidence="17 57">BIOML-A37</strain>
        <strain evidence="16 56">BIOML-A38</strain>
        <strain evidence="14 54">BIOML-A42</strain>
        <strain evidence="20 59">BIOML-A5</strain>
        <strain evidence="21 53">BIOML-A6</strain>
    </source>
</reference>
<dbReference type="InterPro" id="IPR017441">
    <property type="entry name" value="Protein_kinase_ATP_BS"/>
</dbReference>
<dbReference type="EMBL" id="QRZC01000001">
    <property type="protein sequence ID" value="RGV46501.1"/>
    <property type="molecule type" value="Genomic_DNA"/>
</dbReference>
<dbReference type="PANTHER" id="PTHR44167">
    <property type="entry name" value="OVARIAN-SPECIFIC SERINE/THREONINE-PROTEIN KINASE LOK-RELATED"/>
    <property type="match status" value="1"/>
</dbReference>
<dbReference type="EMBL" id="CZBF01000003">
    <property type="protein sequence ID" value="CUP81847.1"/>
    <property type="molecule type" value="Genomic_DNA"/>
</dbReference>
<evidence type="ECO:0000313" key="42">
    <source>
        <dbReference type="Proteomes" id="UP000196329"/>
    </source>
</evidence>
<dbReference type="Proteomes" id="UP000433928">
    <property type="component" value="Unassembled WGS sequence"/>
</dbReference>
<dbReference type="InterPro" id="IPR000253">
    <property type="entry name" value="FHA_dom"/>
</dbReference>
<evidence type="ECO:0000313" key="20">
    <source>
        <dbReference type="EMBL" id="KAB4239177.1"/>
    </source>
</evidence>
<evidence type="ECO:0000313" key="61">
    <source>
        <dbReference type="Proteomes" id="UP000487989"/>
    </source>
</evidence>
<dbReference type="Proteomes" id="UP000095614">
    <property type="component" value="Unassembled WGS sequence"/>
</dbReference>
<proteinExistence type="predicted"/>
<evidence type="ECO:0000313" key="30">
    <source>
        <dbReference type="EMBL" id="RGM57068.1"/>
    </source>
</evidence>
<dbReference type="Proteomes" id="UP000260874">
    <property type="component" value="Unassembled WGS sequence"/>
</dbReference>
<evidence type="ECO:0000313" key="15">
    <source>
        <dbReference type="EMBL" id="KAB4108767.1"/>
    </source>
</evidence>
<feature type="domain" description="FHA" evidence="7">
    <location>
        <begin position="335"/>
        <end position="399"/>
    </location>
</feature>
<organism evidence="12 41">
    <name type="scientific">Bacteroides uniformis</name>
    <dbReference type="NCBI Taxonomy" id="820"/>
    <lineage>
        <taxon>Bacteria</taxon>
        <taxon>Pseudomonadati</taxon>
        <taxon>Bacteroidota</taxon>
        <taxon>Bacteroidia</taxon>
        <taxon>Bacteroidales</taxon>
        <taxon>Bacteroidaceae</taxon>
        <taxon>Bacteroides</taxon>
    </lineage>
</organism>
<evidence type="ECO:0000313" key="34">
    <source>
        <dbReference type="EMBL" id="RHC73424.1"/>
    </source>
</evidence>
<protein>
    <recommendedName>
        <fullName evidence="1">non-specific serine/threonine protein kinase</fullName>
        <ecNumber evidence="1">2.7.11.1</ecNumber>
    </recommendedName>
</protein>
<dbReference type="Proteomes" id="UP000487989">
    <property type="component" value="Unassembled WGS sequence"/>
</dbReference>
<evidence type="ECO:0000313" key="45">
    <source>
        <dbReference type="Proteomes" id="UP000261295"/>
    </source>
</evidence>
<dbReference type="EMBL" id="QSKL01000016">
    <property type="protein sequence ID" value="RHE58133.1"/>
    <property type="molecule type" value="Genomic_DNA"/>
</dbReference>
<evidence type="ECO:0000313" key="57">
    <source>
        <dbReference type="Proteomes" id="UP000438773"/>
    </source>
</evidence>
<dbReference type="Proteomes" id="UP000432488">
    <property type="component" value="Unassembled WGS sequence"/>
</dbReference>
<dbReference type="EMBL" id="QSTL01000003">
    <property type="protein sequence ID" value="RGM57068.1"/>
    <property type="molecule type" value="Genomic_DNA"/>
</dbReference>
<dbReference type="EC" id="2.7.11.1" evidence="1"/>
<accession>A0A139KGN4</accession>
<dbReference type="Proteomes" id="UP000284022">
    <property type="component" value="Unassembled WGS sequence"/>
</dbReference>
<dbReference type="Proteomes" id="UP000285283">
    <property type="component" value="Unassembled WGS sequence"/>
</dbReference>
<evidence type="ECO:0000313" key="10">
    <source>
        <dbReference type="EMBL" id="CUO66722.1"/>
    </source>
</evidence>
<dbReference type="EMBL" id="WCTJ01000013">
    <property type="protein sequence ID" value="KAB4254476.1"/>
    <property type="molecule type" value="Genomic_DNA"/>
</dbReference>
<evidence type="ECO:0000313" key="18">
    <source>
        <dbReference type="EMBL" id="KAB4172323.1"/>
    </source>
</evidence>
<dbReference type="PATRIC" id="fig|820.27.peg.471"/>
<dbReference type="Proteomes" id="UP000260795">
    <property type="component" value="Unassembled WGS sequence"/>
</dbReference>
<dbReference type="EMBL" id="WCUV01000003">
    <property type="protein sequence ID" value="KAB4094573.1"/>
    <property type="molecule type" value="Genomic_DNA"/>
</dbReference>
<evidence type="ECO:0000313" key="58">
    <source>
        <dbReference type="Proteomes" id="UP000441711"/>
    </source>
</evidence>
<dbReference type="EMBL" id="WCTM01000004">
    <property type="protein sequence ID" value="KAB4243877.1"/>
    <property type="molecule type" value="Genomic_DNA"/>
</dbReference>
<dbReference type="AlphaFoldDB" id="A0A139KGN4"/>
<evidence type="ECO:0000256" key="1">
    <source>
        <dbReference type="ARBA" id="ARBA00012513"/>
    </source>
</evidence>
<evidence type="ECO:0000256" key="4">
    <source>
        <dbReference type="ARBA" id="ARBA00047899"/>
    </source>
</evidence>
<evidence type="ECO:0000313" key="46">
    <source>
        <dbReference type="Proteomes" id="UP000283601"/>
    </source>
</evidence>
<evidence type="ECO:0000313" key="37">
    <source>
        <dbReference type="EMBL" id="RHH34484.1"/>
    </source>
</evidence>
<dbReference type="InterPro" id="IPR000719">
    <property type="entry name" value="Prot_kinase_dom"/>
</dbReference>
<dbReference type="EMBL" id="NFHS01000001">
    <property type="protein sequence ID" value="OUN56947.1"/>
    <property type="molecule type" value="Genomic_DNA"/>
</dbReference>
<dbReference type="EMBL" id="JAQNSB010000010">
    <property type="protein sequence ID" value="MDC1854729.1"/>
    <property type="molecule type" value="Genomic_DNA"/>
</dbReference>
<dbReference type="EMBL" id="CZAO01000005">
    <property type="protein sequence ID" value="CUP30980.1"/>
    <property type="molecule type" value="Genomic_DNA"/>
</dbReference>
<evidence type="ECO:0000313" key="40">
    <source>
        <dbReference type="Proteomes" id="UP000095766"/>
    </source>
</evidence>
<comment type="catalytic activity">
    <reaction evidence="4">
        <text>L-threonyl-[protein] + ATP = O-phospho-L-threonyl-[protein] + ADP + H(+)</text>
        <dbReference type="Rhea" id="RHEA:46608"/>
        <dbReference type="Rhea" id="RHEA-COMP:11060"/>
        <dbReference type="Rhea" id="RHEA-COMP:11605"/>
        <dbReference type="ChEBI" id="CHEBI:15378"/>
        <dbReference type="ChEBI" id="CHEBI:30013"/>
        <dbReference type="ChEBI" id="CHEBI:30616"/>
        <dbReference type="ChEBI" id="CHEBI:61977"/>
        <dbReference type="ChEBI" id="CHEBI:456216"/>
        <dbReference type="EC" id="2.7.11.1"/>
    </reaction>
</comment>
<dbReference type="Proteomes" id="UP000261295">
    <property type="component" value="Unassembled WGS sequence"/>
</dbReference>
<evidence type="ECO:0000313" key="35">
    <source>
        <dbReference type="EMBL" id="RHE24483.1"/>
    </source>
</evidence>
<dbReference type="Proteomes" id="UP000095788">
    <property type="component" value="Unassembled WGS sequence"/>
</dbReference>
<dbReference type="PANTHER" id="PTHR44167:SF24">
    <property type="entry name" value="SERINE_THREONINE-PROTEIN KINASE CHK2"/>
    <property type="match status" value="1"/>
</dbReference>
<dbReference type="EMBL" id="WCTY01000043">
    <property type="protein sequence ID" value="KAB4180381.1"/>
    <property type="molecule type" value="Genomic_DNA"/>
</dbReference>
<dbReference type="Proteomes" id="UP000196329">
    <property type="component" value="Unassembled WGS sequence"/>
</dbReference>
<evidence type="ECO:0000313" key="9">
    <source>
        <dbReference type="EMBL" id="CUN82445.1"/>
    </source>
</evidence>
<dbReference type="Proteomes" id="UP000283601">
    <property type="component" value="Unassembled WGS sequence"/>
</dbReference>
<evidence type="ECO:0000313" key="54">
    <source>
        <dbReference type="Proteomes" id="UP000432488"/>
    </source>
</evidence>
<dbReference type="Proteomes" id="UP000434462">
    <property type="component" value="Unassembled WGS sequence"/>
</dbReference>
<reference evidence="13" key="6">
    <citation type="submission" date="2022-01" db="EMBL/GenBank/DDBJ databases">
        <title>Novel bile acid biosynthetic pathways are enriched in the microbiome of centenarians.</title>
        <authorList>
            <person name="Sato Y."/>
            <person name="Atarashi K."/>
            <person name="Plichta R.D."/>
            <person name="Arai Y."/>
            <person name="Sasajima S."/>
            <person name="Kearney M.S."/>
            <person name="Suda W."/>
            <person name="Takeshita K."/>
            <person name="Sasaki T."/>
            <person name="Okamoto S."/>
            <person name="Skelly N.A."/>
            <person name="Okamura Y."/>
            <person name="Vlamakis H."/>
            <person name="Li Y."/>
            <person name="Tanoue T."/>
            <person name="Takei H."/>
            <person name="Nittono H."/>
            <person name="Narushima S."/>
            <person name="Irie J."/>
            <person name="Itoh H."/>
            <person name="Moriya K."/>
            <person name="Sugiura Y."/>
            <person name="Suematsu M."/>
            <person name="Moritoki N."/>
            <person name="Shibata S."/>
            <person name="Littman R.D."/>
            <person name="Fischbach A.M."/>
            <person name="Uwamino Y."/>
            <person name="Inoue T."/>
            <person name="Honda A."/>
            <person name="Hattori M."/>
            <person name="Murai T."/>
            <person name="Xavier J.R."/>
            <person name="Hirose N."/>
            <person name="Honda K."/>
        </authorList>
    </citation>
    <scope>NUCLEOTIDE SEQUENCE</scope>
    <source>
        <strain evidence="13">CE91-St12</strain>
    </source>
</reference>
<dbReference type="EMBL" id="WCTL01000003">
    <property type="protein sequence ID" value="KAB4239177.1"/>
    <property type="molecule type" value="Genomic_DNA"/>
</dbReference>
<keyword evidence="6" id="KW-0547">Nucleotide-binding</keyword>
<evidence type="ECO:0000313" key="11">
    <source>
        <dbReference type="EMBL" id="CUP30980.1"/>
    </source>
</evidence>
<dbReference type="EMBL" id="QSRB01000015">
    <property type="protein sequence ID" value="RGK82812.1"/>
    <property type="molecule type" value="Genomic_DNA"/>
</dbReference>
<evidence type="ECO:0000256" key="3">
    <source>
        <dbReference type="ARBA" id="ARBA00022777"/>
    </source>
</evidence>
<evidence type="ECO:0000313" key="55">
    <source>
        <dbReference type="Proteomes" id="UP000433928"/>
    </source>
</evidence>
<evidence type="ECO:0000313" key="38">
    <source>
        <dbReference type="Proteomes" id="UP000095419"/>
    </source>
</evidence>
<evidence type="ECO:0000313" key="25">
    <source>
        <dbReference type="EMBL" id="MDC1899433.1"/>
    </source>
</evidence>
<dbReference type="GeneID" id="99749447"/>
<sequence>MNNRTVDRCDYNVGEYINNRYRVSQTLGEGSFGKVYRVTDSASKDYALKLLRLWEVPPEIRKPLMERFEMEFKTGQIDCDYLVRSLDYGTVGGNPYIVMEYCSGGDLTPYLGSGSSKIPLICQQILIGLHALHTRGKVHRDLKPENVLFKSNGIAALTDFGIAGDRNKRMTERNIFGKPNQIFGTYAYMPPEQVNRMRGEATVLPTTDIFSFGVLAFQLLTGSLPFGELSSHNELALYQKRGKNGDWNRQKLTQLKHREQWQQLFAGCLNPDFKKRFQSVQEVLEHLPAISQVPMERGYCPPQTVNGFCIRIMQGEEYGKIYQLSELIKYGNRILTIGRERDNLLHITEQQSAYISRHHCTIETNPATDKWIIRDGQWQKELKLWQESSNGTYVNSTQVTKQGHILKIGDIISIGDVKMRFENY</sequence>
<dbReference type="Proteomes" id="UP000283766">
    <property type="component" value="Unassembled WGS sequence"/>
</dbReference>
<dbReference type="EMBL" id="JAQNSI010000066">
    <property type="protein sequence ID" value="MDC1899433.1"/>
    <property type="molecule type" value="Genomic_DNA"/>
</dbReference>